<dbReference type="InterPro" id="IPR009414">
    <property type="entry name" value="DUF1064"/>
</dbReference>
<protein>
    <submittedName>
        <fullName evidence="1">Uncharacterized protein</fullName>
    </submittedName>
</protein>
<comment type="caution">
    <text evidence="1">The sequence shown here is derived from an EMBL/GenBank/DDBJ whole genome shotgun (WGS) entry which is preliminary data.</text>
</comment>
<dbReference type="AlphaFoldDB" id="A0A177L468"/>
<accession>A0A177L468</accession>
<name>A0A177L468_9BACI</name>
<keyword evidence="2" id="KW-1185">Reference proteome</keyword>
<sequence length="108" mass="12288">MRTCNWNAKKTFVYGILFDSKAEVNYYLLLLADPDVEKVEVQPVFEIIPTYAVTCYGCNGSGKRTSPRTGRPIIVLVVLEKVRKQRQGRNTQLILKCIGKMVALKFMT</sequence>
<organism evidence="1 2">
    <name type="scientific">Domibacillus aminovorans</name>
    <dbReference type="NCBI Taxonomy" id="29332"/>
    <lineage>
        <taxon>Bacteria</taxon>
        <taxon>Bacillati</taxon>
        <taxon>Bacillota</taxon>
        <taxon>Bacilli</taxon>
        <taxon>Bacillales</taxon>
        <taxon>Bacillaceae</taxon>
        <taxon>Domibacillus</taxon>
    </lineage>
</organism>
<dbReference type="Proteomes" id="UP000076935">
    <property type="component" value="Unassembled WGS sequence"/>
</dbReference>
<gene>
    <name evidence="1" type="ORF">AWH49_16590</name>
</gene>
<proteinExistence type="predicted"/>
<dbReference type="Pfam" id="PF06356">
    <property type="entry name" value="DUF1064"/>
    <property type="match status" value="1"/>
</dbReference>
<dbReference type="EMBL" id="LQWY01000038">
    <property type="protein sequence ID" value="OAH60478.1"/>
    <property type="molecule type" value="Genomic_DNA"/>
</dbReference>
<dbReference type="RefSeq" id="WP_063966113.1">
    <property type="nucleotide sequence ID" value="NZ_JBCNAN010000083.1"/>
</dbReference>
<reference evidence="1 2" key="1">
    <citation type="submission" date="2016-01" db="EMBL/GenBank/DDBJ databases">
        <title>Investigation of taxonomic status of Bacillus aminovorans.</title>
        <authorList>
            <person name="Verma A."/>
            <person name="Pal Y."/>
            <person name="Krishnamurthi S."/>
        </authorList>
    </citation>
    <scope>NUCLEOTIDE SEQUENCE [LARGE SCALE GENOMIC DNA]</scope>
    <source>
        <strain evidence="1 2">DSM 1314</strain>
    </source>
</reference>
<evidence type="ECO:0000313" key="2">
    <source>
        <dbReference type="Proteomes" id="UP000076935"/>
    </source>
</evidence>
<evidence type="ECO:0000313" key="1">
    <source>
        <dbReference type="EMBL" id="OAH60478.1"/>
    </source>
</evidence>